<feature type="binding site" evidence="14">
    <location>
        <position position="50"/>
    </location>
    <ligand>
        <name>iminosuccinate</name>
        <dbReference type="ChEBI" id="CHEBI:77875"/>
    </ligand>
</feature>
<dbReference type="Proteomes" id="UP000183967">
    <property type="component" value="Unassembled WGS sequence"/>
</dbReference>
<dbReference type="Pfam" id="PF02445">
    <property type="entry name" value="NadA"/>
    <property type="match status" value="1"/>
</dbReference>
<keyword evidence="8 14" id="KW-0808">Transferase</keyword>
<dbReference type="FunFam" id="3.40.50.10800:FF:000003">
    <property type="entry name" value="Quinolinate synthase A"/>
    <property type="match status" value="1"/>
</dbReference>
<dbReference type="EC" id="2.5.1.72" evidence="4 14"/>
<evidence type="ECO:0000256" key="1">
    <source>
        <dbReference type="ARBA" id="ARBA00003791"/>
    </source>
</evidence>
<dbReference type="GO" id="GO:0051539">
    <property type="term" value="F:4 iron, 4 sulfur cluster binding"/>
    <property type="evidence" value="ECO:0007669"/>
    <property type="project" value="UniProtKB-KW"/>
</dbReference>
<evidence type="ECO:0000256" key="11">
    <source>
        <dbReference type="ARBA" id="ARBA00023014"/>
    </source>
</evidence>
<accession>A0A1M5RGK2</accession>
<evidence type="ECO:0000256" key="5">
    <source>
        <dbReference type="ARBA" id="ARBA00022485"/>
    </source>
</evidence>
<name>A0A1M5RGK2_9FIRM</name>
<dbReference type="SUPFAM" id="SSF142754">
    <property type="entry name" value="NadA-like"/>
    <property type="match status" value="1"/>
</dbReference>
<sequence>MIVVNISAILVIDLKTDANIIEGVIYMDKQKIIDEIIKLKREKDAIILAHNYQIPEVQEIADVVGDSLALSRAASNVDNKMIVFCGVHFMAESAKILSPDKKVLLPAKDAGCPMADMVTAEKLREYKEKNPDTYIVCYVNSSAAVKAECDICCTSSNALKVVSSVDAEKILFVPDRNLGNYVKNKVKDKQIDLWPGFCITHHRVKESEVIKAKEAHPDALVLVHPECNENVVKMADFVGSTSQIIEFATKSSSKKFIIGTEMGILHQLRKLNPDKRFYLLSPGFICANMKKTGLNDVLNALKYERFEITVPEDIRAKALTSLQRMMDIK</sequence>
<dbReference type="EMBL" id="FQXO01000006">
    <property type="protein sequence ID" value="SHH25462.1"/>
    <property type="molecule type" value="Genomic_DNA"/>
</dbReference>
<gene>
    <name evidence="14" type="primary">nadA</name>
    <name evidence="15" type="ORF">SAMN02745135_00217</name>
</gene>
<evidence type="ECO:0000256" key="2">
    <source>
        <dbReference type="ARBA" id="ARBA00004496"/>
    </source>
</evidence>
<dbReference type="NCBIfam" id="NF006879">
    <property type="entry name" value="PRK09375.1-4"/>
    <property type="match status" value="1"/>
</dbReference>
<keyword evidence="10 14" id="KW-0408">Iron</keyword>
<evidence type="ECO:0000256" key="8">
    <source>
        <dbReference type="ARBA" id="ARBA00022679"/>
    </source>
</evidence>
<feature type="binding site" evidence="14">
    <location>
        <position position="198"/>
    </location>
    <ligand>
        <name>[4Fe-4S] cluster</name>
        <dbReference type="ChEBI" id="CHEBI:49883"/>
    </ligand>
</feature>
<keyword evidence="7 14" id="KW-0662">Pyridine nucleotide biosynthesis</keyword>
<dbReference type="InterPro" id="IPR003473">
    <property type="entry name" value="NadA"/>
</dbReference>
<comment type="catalytic activity">
    <reaction evidence="12">
        <text>iminosuccinate + dihydroxyacetone phosphate = quinolinate + phosphate + 2 H2O + H(+)</text>
        <dbReference type="Rhea" id="RHEA:25888"/>
        <dbReference type="ChEBI" id="CHEBI:15377"/>
        <dbReference type="ChEBI" id="CHEBI:15378"/>
        <dbReference type="ChEBI" id="CHEBI:29959"/>
        <dbReference type="ChEBI" id="CHEBI:43474"/>
        <dbReference type="ChEBI" id="CHEBI:57642"/>
        <dbReference type="ChEBI" id="CHEBI:77875"/>
        <dbReference type="EC" id="2.5.1.72"/>
    </reaction>
    <physiologicalReaction direction="left-to-right" evidence="12">
        <dbReference type="Rhea" id="RHEA:25889"/>
    </physiologicalReaction>
</comment>
<comment type="similarity">
    <text evidence="14">Belongs to the quinolinate synthase family. Type 2 subfamily.</text>
</comment>
<dbReference type="InterPro" id="IPR023066">
    <property type="entry name" value="Quinolinate_synth_type2"/>
</dbReference>
<dbReference type="GO" id="GO:0005829">
    <property type="term" value="C:cytosol"/>
    <property type="evidence" value="ECO:0007669"/>
    <property type="project" value="TreeGrafter"/>
</dbReference>
<dbReference type="GO" id="GO:0034628">
    <property type="term" value="P:'de novo' NAD+ biosynthetic process from L-aspartate"/>
    <property type="evidence" value="ECO:0007669"/>
    <property type="project" value="TreeGrafter"/>
</dbReference>
<reference evidence="16" key="1">
    <citation type="submission" date="2016-11" db="EMBL/GenBank/DDBJ databases">
        <authorList>
            <person name="Varghese N."/>
            <person name="Submissions S."/>
        </authorList>
    </citation>
    <scope>NUCLEOTIDE SEQUENCE [LARGE SCALE GENOMIC DNA]</scope>
    <source>
        <strain evidence="16">DSM 13643</strain>
    </source>
</reference>
<comment type="subcellular location">
    <subcellularLocation>
        <location evidence="2 14">Cytoplasm</location>
    </subcellularLocation>
</comment>
<feature type="binding site" evidence="14">
    <location>
        <position position="112"/>
    </location>
    <ligand>
        <name>[4Fe-4S] cluster</name>
        <dbReference type="ChEBI" id="CHEBI:49883"/>
    </ligand>
</feature>
<dbReference type="HAMAP" id="MF_00568">
    <property type="entry name" value="NadA_type2"/>
    <property type="match status" value="1"/>
</dbReference>
<evidence type="ECO:0000256" key="3">
    <source>
        <dbReference type="ARBA" id="ARBA00005065"/>
    </source>
</evidence>
<dbReference type="RefSeq" id="WP_278293641.1">
    <property type="nucleotide sequence ID" value="NZ_FQXO01000006.1"/>
</dbReference>
<dbReference type="InterPro" id="IPR036094">
    <property type="entry name" value="NadA_sf"/>
</dbReference>
<protein>
    <recommendedName>
        <fullName evidence="13 14">Quinolinate synthase</fullName>
        <ecNumber evidence="4 14">2.5.1.72</ecNumber>
    </recommendedName>
</protein>
<comment type="function">
    <text evidence="1 14">Catalyzes the condensation of iminoaspartate with dihydroxyacetone phosphate to form quinolinate.</text>
</comment>
<feature type="binding site" evidence="14">
    <location>
        <position position="241"/>
    </location>
    <ligand>
        <name>iminosuccinate</name>
        <dbReference type="ChEBI" id="CHEBI:77875"/>
    </ligand>
</feature>
<evidence type="ECO:0000256" key="4">
    <source>
        <dbReference type="ARBA" id="ARBA00012669"/>
    </source>
</evidence>
<feature type="binding site" evidence="14">
    <location>
        <begin position="138"/>
        <end position="140"/>
    </location>
    <ligand>
        <name>iminosuccinate</name>
        <dbReference type="ChEBI" id="CHEBI:77875"/>
    </ligand>
</feature>
<evidence type="ECO:0000313" key="15">
    <source>
        <dbReference type="EMBL" id="SHH25462.1"/>
    </source>
</evidence>
<evidence type="ECO:0000256" key="14">
    <source>
        <dbReference type="HAMAP-Rule" id="MF_00568"/>
    </source>
</evidence>
<organism evidence="15 16">
    <name type="scientific">Caloranaerobacter azorensis DSM 13643</name>
    <dbReference type="NCBI Taxonomy" id="1121264"/>
    <lineage>
        <taxon>Bacteria</taxon>
        <taxon>Bacillati</taxon>
        <taxon>Bacillota</taxon>
        <taxon>Tissierellia</taxon>
        <taxon>Tissierellales</taxon>
        <taxon>Thermohalobacteraceae</taxon>
        <taxon>Caloranaerobacter</taxon>
    </lineage>
</organism>
<evidence type="ECO:0000256" key="13">
    <source>
        <dbReference type="ARBA" id="ARBA00073059"/>
    </source>
</evidence>
<dbReference type="FunFam" id="3.40.50.10800:FF:000001">
    <property type="entry name" value="Quinolinate synthase A"/>
    <property type="match status" value="1"/>
</dbReference>
<feature type="binding site" evidence="14">
    <location>
        <position position="286"/>
    </location>
    <ligand>
        <name>[4Fe-4S] cluster</name>
        <dbReference type="ChEBI" id="CHEBI:49883"/>
    </ligand>
</feature>
<keyword evidence="5 14" id="KW-0004">4Fe-4S</keyword>
<dbReference type="GO" id="GO:0046872">
    <property type="term" value="F:metal ion binding"/>
    <property type="evidence" value="ECO:0007669"/>
    <property type="project" value="UniProtKB-KW"/>
</dbReference>
<keyword evidence="9 14" id="KW-0479">Metal-binding</keyword>
<comment type="cofactor">
    <cofactor evidence="14">
        <name>[4Fe-4S] cluster</name>
        <dbReference type="ChEBI" id="CHEBI:49883"/>
    </cofactor>
    <text evidence="14">Binds 1 [4Fe-4S] cluster per subunit.</text>
</comment>
<dbReference type="GO" id="GO:0008987">
    <property type="term" value="F:quinolinate synthetase A activity"/>
    <property type="evidence" value="ECO:0007669"/>
    <property type="project" value="UniProtKB-UniRule"/>
</dbReference>
<feature type="binding site" evidence="14">
    <location>
        <position position="155"/>
    </location>
    <ligand>
        <name>iminosuccinate</name>
        <dbReference type="ChEBI" id="CHEBI:77875"/>
    </ligand>
</feature>
<feature type="binding site" evidence="14">
    <location>
        <begin position="224"/>
        <end position="226"/>
    </location>
    <ligand>
        <name>iminosuccinate</name>
        <dbReference type="ChEBI" id="CHEBI:77875"/>
    </ligand>
</feature>
<keyword evidence="16" id="KW-1185">Reference proteome</keyword>
<proteinExistence type="inferred from homology"/>
<comment type="pathway">
    <text evidence="3 14">Cofactor biosynthesis; NAD(+) biosynthesis; quinolinate from iminoaspartate: step 1/1.</text>
</comment>
<evidence type="ECO:0000256" key="7">
    <source>
        <dbReference type="ARBA" id="ARBA00022642"/>
    </source>
</evidence>
<evidence type="ECO:0000256" key="12">
    <source>
        <dbReference type="ARBA" id="ARBA00050125"/>
    </source>
</evidence>
<feature type="binding site" evidence="14">
    <location>
        <position position="67"/>
    </location>
    <ligand>
        <name>iminosuccinate</name>
        <dbReference type="ChEBI" id="CHEBI:77875"/>
    </ligand>
</feature>
<dbReference type="PANTHER" id="PTHR30573">
    <property type="entry name" value="QUINOLINATE SYNTHETASE A"/>
    <property type="match status" value="1"/>
</dbReference>
<evidence type="ECO:0000256" key="9">
    <source>
        <dbReference type="ARBA" id="ARBA00022723"/>
    </source>
</evidence>
<evidence type="ECO:0000256" key="10">
    <source>
        <dbReference type="ARBA" id="ARBA00023004"/>
    </source>
</evidence>
<dbReference type="NCBIfam" id="TIGR00550">
    <property type="entry name" value="nadA"/>
    <property type="match status" value="1"/>
</dbReference>
<dbReference type="AlphaFoldDB" id="A0A1M5RGK2"/>
<dbReference type="NCBIfam" id="NF006878">
    <property type="entry name" value="PRK09375.1-2"/>
    <property type="match status" value="1"/>
</dbReference>
<dbReference type="PANTHER" id="PTHR30573:SF0">
    <property type="entry name" value="QUINOLINATE SYNTHASE, CHLOROPLASTIC"/>
    <property type="match status" value="1"/>
</dbReference>
<evidence type="ECO:0000313" key="16">
    <source>
        <dbReference type="Proteomes" id="UP000183967"/>
    </source>
</evidence>
<dbReference type="Gene3D" id="3.40.50.10800">
    <property type="entry name" value="NadA-like"/>
    <property type="match status" value="3"/>
</dbReference>
<keyword evidence="11 14" id="KW-0411">Iron-sulfur</keyword>
<keyword evidence="6 14" id="KW-0963">Cytoplasm</keyword>
<dbReference type="UniPathway" id="UPA00253">
    <property type="reaction ID" value="UER00327"/>
</dbReference>
<evidence type="ECO:0000256" key="6">
    <source>
        <dbReference type="ARBA" id="ARBA00022490"/>
    </source>
</evidence>